<keyword evidence="1" id="KW-0560">Oxidoreductase</keyword>
<keyword evidence="2" id="KW-1185">Reference proteome</keyword>
<dbReference type="EMBL" id="JBHFPV010000002">
    <property type="protein sequence ID" value="MFH6603892.1"/>
    <property type="molecule type" value="Genomic_DNA"/>
</dbReference>
<proteinExistence type="predicted"/>
<evidence type="ECO:0000313" key="1">
    <source>
        <dbReference type="EMBL" id="MFH6603892.1"/>
    </source>
</evidence>
<dbReference type="EC" id="1.-.-.-" evidence="1"/>
<evidence type="ECO:0000313" key="2">
    <source>
        <dbReference type="Proteomes" id="UP001595191"/>
    </source>
</evidence>
<comment type="caution">
    <text evidence="1">The sequence shown here is derived from an EMBL/GenBank/DDBJ whole genome shotgun (WGS) entry which is preliminary data.</text>
</comment>
<name>A0ACC7LK04_9FLAO</name>
<reference evidence="1" key="1">
    <citation type="submission" date="2024-09" db="EMBL/GenBank/DDBJ databases">
        <authorList>
            <person name="Liu J."/>
        </authorList>
    </citation>
    <scope>NUCLEOTIDE SEQUENCE</scope>
    <source>
        <strain evidence="1">NBU2967</strain>
    </source>
</reference>
<protein>
    <submittedName>
        <fullName evidence="1">Gluconate 2-dehydrogenase subunit 3 family protein</fullName>
        <ecNumber evidence="1">1.-.-.-</ecNumber>
    </submittedName>
</protein>
<dbReference type="Proteomes" id="UP001595191">
    <property type="component" value="Unassembled WGS sequence"/>
</dbReference>
<sequence>MNSDKINRRKALEKTSLLLGGVLTTSIWTGVLHGCGAPKELDWSPKFMTNEEAMLTEMLVDVLIPRTETPGASDAMAHRFIDEMLHGYFDPSEQKTVRNGLKELQETGFSDLSHAERIEVLQDLSDKAGQESETSFFQIMRSMTLLGYFTSEAGATQALTHDPVPGTYEGCIPIQKYGGKCWSES</sequence>
<gene>
    <name evidence="1" type="ORF">ACEZ3G_10425</name>
</gene>
<organism evidence="1 2">
    <name type="scientific">Meishania litoralis</name>
    <dbReference type="NCBI Taxonomy" id="3434685"/>
    <lineage>
        <taxon>Bacteria</taxon>
        <taxon>Pseudomonadati</taxon>
        <taxon>Bacteroidota</taxon>
        <taxon>Flavobacteriia</taxon>
        <taxon>Flavobacteriales</taxon>
        <taxon>Flavobacteriaceae</taxon>
        <taxon>Meishania</taxon>
    </lineage>
</organism>
<accession>A0ACC7LK04</accession>